<gene>
    <name evidence="5" type="ORF">EBQ10_08165</name>
</gene>
<dbReference type="AlphaFoldDB" id="A0A3S9QMW5"/>
<dbReference type="InterPro" id="IPR014015">
    <property type="entry name" value="Helicase_SF3_DNA-vir"/>
</dbReference>
<dbReference type="SMART" id="SM00885">
    <property type="entry name" value="D5_N"/>
    <property type="match status" value="1"/>
</dbReference>
<dbReference type="InterPro" id="IPR014820">
    <property type="entry name" value="PriCT_1"/>
</dbReference>
<dbReference type="InterPro" id="IPR006500">
    <property type="entry name" value="Helicase_put_C_phage/plasmid"/>
</dbReference>
<evidence type="ECO:0000256" key="2">
    <source>
        <dbReference type="ARBA" id="ARBA00022801"/>
    </source>
</evidence>
<protein>
    <submittedName>
        <fullName evidence="5">DNA primase</fullName>
    </submittedName>
</protein>
<evidence type="ECO:0000313" key="6">
    <source>
        <dbReference type="Proteomes" id="UP000275951"/>
    </source>
</evidence>
<dbReference type="PANTHER" id="PTHR35372">
    <property type="entry name" value="ATP BINDING PROTEIN-RELATED"/>
    <property type="match status" value="1"/>
</dbReference>
<keyword evidence="2" id="KW-0378">Hydrolase</keyword>
<name>A0A3S9QMW5_9ACTO</name>
<sequence length="754" mass="82698">MTTFTLFTATTSGLASNTHYPNKATITDAADLQAAARFDHVAAEYQGNQRSTHGFVTSDCLVMDIDNDHSENPDEWVSPQHLADLLADVEFMTATSRNHNTSKHGTPARPRFHVYLPISPVTDPATYAGLKKSLADRFTFFDTGALDAARFLYGHPAPQVEAFTGTLLVDEWLTRQAEQDAFAAFDAATLAIGEGSRNATLSRFAGRVLIRYGDTEQARTLFDRKAALCDPPLPTAELEAIWRSALRFAGRVAKDPSYVKPAVYQALTSLKPDDYTDVGQAEALATEYADKIRYSLSTHWLVYEGGVWVENDLLAQAVAQELTTRQLDEAQNMLDQAHTLMADTGAADTIAAASSKTKGVASLSDAQQVAYQRLLKASEYHKFVLGRRQSRNIAATLKEAQPLLEVRASDLDCDPYLLCTPGGTYQLTEGLASRRDNHPADLITLQTATSPDTQGVDLWRQALKVTFQGDEDLIGYVQRVCGLAAIGKVMLEALIIAYGDGRNGKSTFWNTIARVLGTYSGSISADTLTVGVRRNVKPELAEARGKRLLIAAETEEGVRLSTSNVKQLASTDKIAAEKKFKDPFSFTPSHSLVLYTNHLPRVGAMDAGIWRRLIVIPFTATISGDADVKNYADYLYEHAGGAILAWVMEGARLIHEEDYHLAAPAAVVEASEAYREDNDWFSHFLADQCVVENGAEAKAGELYQAYRAWSLSTAGWARPMVDFNAACEMAGFARKKTRAAIKVYGLRLKDEFEE</sequence>
<dbReference type="InterPro" id="IPR014818">
    <property type="entry name" value="Phage/plasmid_primase_P4_C"/>
</dbReference>
<dbReference type="RefSeq" id="WP_126920321.1">
    <property type="nucleotide sequence ID" value="NZ_CP033905.1"/>
</dbReference>
<evidence type="ECO:0000256" key="1">
    <source>
        <dbReference type="ARBA" id="ARBA00022741"/>
    </source>
</evidence>
<dbReference type="PROSITE" id="PS51206">
    <property type="entry name" value="SF3_HELICASE_1"/>
    <property type="match status" value="1"/>
</dbReference>
<dbReference type="Pfam" id="PF19263">
    <property type="entry name" value="DUF5906"/>
    <property type="match status" value="1"/>
</dbReference>
<dbReference type="GO" id="GO:0016787">
    <property type="term" value="F:hydrolase activity"/>
    <property type="evidence" value="ECO:0007669"/>
    <property type="project" value="UniProtKB-KW"/>
</dbReference>
<dbReference type="InterPro" id="IPR045455">
    <property type="entry name" value="NrS-1_pol-like_helicase"/>
</dbReference>
<evidence type="ECO:0000313" key="5">
    <source>
        <dbReference type="EMBL" id="AZR07267.1"/>
    </source>
</evidence>
<dbReference type="InterPro" id="IPR027417">
    <property type="entry name" value="P-loop_NTPase"/>
</dbReference>
<dbReference type="EMBL" id="CP033905">
    <property type="protein sequence ID" value="AZR07267.1"/>
    <property type="molecule type" value="Genomic_DNA"/>
</dbReference>
<proteinExistence type="predicted"/>
<dbReference type="Proteomes" id="UP000275951">
    <property type="component" value="Chromosome"/>
</dbReference>
<dbReference type="SUPFAM" id="SSF52540">
    <property type="entry name" value="P-loop containing nucleoside triphosphate hydrolases"/>
    <property type="match status" value="1"/>
</dbReference>
<dbReference type="NCBIfam" id="TIGR01613">
    <property type="entry name" value="primase_Cterm"/>
    <property type="match status" value="1"/>
</dbReference>
<feature type="domain" description="SF3 helicase" evidence="4">
    <location>
        <begin position="472"/>
        <end position="631"/>
    </location>
</feature>
<dbReference type="PANTHER" id="PTHR35372:SF2">
    <property type="entry name" value="SF3 HELICASE DOMAIN-CONTAINING PROTEIN"/>
    <property type="match status" value="1"/>
</dbReference>
<reference evidence="5 6" key="1">
    <citation type="submission" date="2018-11" db="EMBL/GenBank/DDBJ databases">
        <title>Multidrug-resistant genes are associated with an 42-kb island TGI1 carrying a complex class 1 integron in a Trueperella pyogenes.</title>
        <authorList>
            <person name="Dong W."/>
        </authorList>
    </citation>
    <scope>NUCLEOTIDE SEQUENCE [LARGE SCALE GENOMIC DNA]</scope>
    <source>
        <strain evidence="5 6">TP4</strain>
    </source>
</reference>
<accession>A0A3S9QMW5</accession>
<dbReference type="GO" id="GO:0005524">
    <property type="term" value="F:ATP binding"/>
    <property type="evidence" value="ECO:0007669"/>
    <property type="project" value="UniProtKB-KW"/>
</dbReference>
<evidence type="ECO:0000256" key="3">
    <source>
        <dbReference type="ARBA" id="ARBA00022840"/>
    </source>
</evidence>
<dbReference type="InterPro" id="IPR051620">
    <property type="entry name" value="ORF904-like_C"/>
</dbReference>
<dbReference type="SMART" id="SM00942">
    <property type="entry name" value="PriCT_1"/>
    <property type="match status" value="1"/>
</dbReference>
<keyword evidence="1" id="KW-0547">Nucleotide-binding</keyword>
<keyword evidence="3" id="KW-0067">ATP-binding</keyword>
<organism evidence="5 6">
    <name type="scientific">Trueperella pyogenes</name>
    <dbReference type="NCBI Taxonomy" id="1661"/>
    <lineage>
        <taxon>Bacteria</taxon>
        <taxon>Bacillati</taxon>
        <taxon>Actinomycetota</taxon>
        <taxon>Actinomycetes</taxon>
        <taxon>Actinomycetales</taxon>
        <taxon>Actinomycetaceae</taxon>
        <taxon>Trueperella</taxon>
    </lineage>
</organism>
<evidence type="ECO:0000259" key="4">
    <source>
        <dbReference type="PROSITE" id="PS51206"/>
    </source>
</evidence>
<dbReference type="Pfam" id="PF08706">
    <property type="entry name" value="D5_N"/>
    <property type="match status" value="1"/>
</dbReference>
<dbReference type="Gene3D" id="3.40.50.300">
    <property type="entry name" value="P-loop containing nucleotide triphosphate hydrolases"/>
    <property type="match status" value="1"/>
</dbReference>